<dbReference type="Proteomes" id="UP000646827">
    <property type="component" value="Unassembled WGS sequence"/>
</dbReference>
<protein>
    <submittedName>
        <fullName evidence="2">Uncharacterized protein</fullName>
    </submittedName>
</protein>
<keyword evidence="3" id="KW-1185">Reference proteome</keyword>
<sequence>MSHLDVTSSGRISEPNAIGRRDQNKKSPSDKSLTIIICCITVYIKLMRGKDYLKHAHNQLKPPHCAIKVLPLTAVSNEVELDGFGLITSDPLFSTTTPPPTPTTTHKEQWNVESVDVIESLQKF</sequence>
<feature type="compositionally biased region" description="Polar residues" evidence="1">
    <location>
        <begin position="1"/>
        <end position="11"/>
    </location>
</feature>
<comment type="caution">
    <text evidence="2">The sequence shown here is derived from an EMBL/GenBank/DDBJ whole genome shotgun (WGS) entry which is preliminary data.</text>
</comment>
<evidence type="ECO:0000256" key="1">
    <source>
        <dbReference type="SAM" id="MobiDB-lite"/>
    </source>
</evidence>
<name>A0A8H7RZ79_9FUNG</name>
<reference evidence="2 3" key="1">
    <citation type="submission" date="2020-12" db="EMBL/GenBank/DDBJ databases">
        <title>Metabolic potential, ecology and presence of endohyphal bacteria is reflected in genomic diversity of Mucoromycotina.</title>
        <authorList>
            <person name="Muszewska A."/>
            <person name="Okrasinska A."/>
            <person name="Steczkiewicz K."/>
            <person name="Drgas O."/>
            <person name="Orlowska M."/>
            <person name="Perlinska-Lenart U."/>
            <person name="Aleksandrzak-Piekarczyk T."/>
            <person name="Szatraj K."/>
            <person name="Zielenkiewicz U."/>
            <person name="Pilsyk S."/>
            <person name="Malc E."/>
            <person name="Mieczkowski P."/>
            <person name="Kruszewska J.S."/>
            <person name="Biernat P."/>
            <person name="Pawlowska J."/>
        </authorList>
    </citation>
    <scope>NUCLEOTIDE SEQUENCE [LARGE SCALE GENOMIC DNA]</scope>
    <source>
        <strain evidence="2 3">CBS 142.35</strain>
    </source>
</reference>
<organism evidence="2 3">
    <name type="scientific">Circinella minor</name>
    <dbReference type="NCBI Taxonomy" id="1195481"/>
    <lineage>
        <taxon>Eukaryota</taxon>
        <taxon>Fungi</taxon>
        <taxon>Fungi incertae sedis</taxon>
        <taxon>Mucoromycota</taxon>
        <taxon>Mucoromycotina</taxon>
        <taxon>Mucoromycetes</taxon>
        <taxon>Mucorales</taxon>
        <taxon>Lichtheimiaceae</taxon>
        <taxon>Circinella</taxon>
    </lineage>
</organism>
<dbReference type="EMBL" id="JAEPRB010000171">
    <property type="protein sequence ID" value="KAG2219625.1"/>
    <property type="molecule type" value="Genomic_DNA"/>
</dbReference>
<accession>A0A8H7RZ79</accession>
<evidence type="ECO:0000313" key="3">
    <source>
        <dbReference type="Proteomes" id="UP000646827"/>
    </source>
</evidence>
<feature type="compositionally biased region" description="Basic and acidic residues" evidence="1">
    <location>
        <begin position="19"/>
        <end position="29"/>
    </location>
</feature>
<evidence type="ECO:0000313" key="2">
    <source>
        <dbReference type="EMBL" id="KAG2219625.1"/>
    </source>
</evidence>
<gene>
    <name evidence="2" type="ORF">INT45_011350</name>
</gene>
<dbReference type="AlphaFoldDB" id="A0A8H7RZ79"/>
<feature type="region of interest" description="Disordered" evidence="1">
    <location>
        <begin position="1"/>
        <end position="30"/>
    </location>
</feature>
<proteinExistence type="predicted"/>